<dbReference type="EMBL" id="AMQM01006394">
    <property type="status" value="NOT_ANNOTATED_CDS"/>
    <property type="molecule type" value="Genomic_DNA"/>
</dbReference>
<name>T1FUV0_HELRO</name>
<feature type="region of interest" description="Disordered" evidence="4">
    <location>
        <begin position="237"/>
        <end position="340"/>
    </location>
</feature>
<evidence type="ECO:0000256" key="1">
    <source>
        <dbReference type="ARBA" id="ARBA00006788"/>
    </source>
</evidence>
<organism evidence="6 7">
    <name type="scientific">Helobdella robusta</name>
    <name type="common">Californian leech</name>
    <dbReference type="NCBI Taxonomy" id="6412"/>
    <lineage>
        <taxon>Eukaryota</taxon>
        <taxon>Metazoa</taxon>
        <taxon>Spiralia</taxon>
        <taxon>Lophotrochozoa</taxon>
        <taxon>Annelida</taxon>
        <taxon>Clitellata</taxon>
        <taxon>Hirudinea</taxon>
        <taxon>Rhynchobdellida</taxon>
        <taxon>Glossiphoniidae</taxon>
        <taxon>Helobdella</taxon>
    </lineage>
</organism>
<dbReference type="HOGENOM" id="CLU_689427_0_0_1"/>
<reference evidence="7" key="1">
    <citation type="submission" date="2012-12" db="EMBL/GenBank/DDBJ databases">
        <authorList>
            <person name="Hellsten U."/>
            <person name="Grimwood J."/>
            <person name="Chapman J.A."/>
            <person name="Shapiro H."/>
            <person name="Aerts A."/>
            <person name="Otillar R.P."/>
            <person name="Terry A.Y."/>
            <person name="Boore J.L."/>
            <person name="Simakov O."/>
            <person name="Marletaz F."/>
            <person name="Cho S.-J."/>
            <person name="Edsinger-Gonzales E."/>
            <person name="Havlak P."/>
            <person name="Kuo D.-H."/>
            <person name="Larsson T."/>
            <person name="Lv J."/>
            <person name="Arendt D."/>
            <person name="Savage R."/>
            <person name="Osoegawa K."/>
            <person name="de Jong P."/>
            <person name="Lindberg D.R."/>
            <person name="Seaver E.C."/>
            <person name="Weisblat D.A."/>
            <person name="Putnam N.H."/>
            <person name="Grigoriev I.V."/>
            <person name="Rokhsar D.S."/>
        </authorList>
    </citation>
    <scope>NUCLEOTIDE SEQUENCE</scope>
</reference>
<dbReference type="EnsemblMetazoa" id="HelroT193301">
    <property type="protein sequence ID" value="HelroP193301"/>
    <property type="gene ID" value="HelroG193301"/>
</dbReference>
<protein>
    <submittedName>
        <fullName evidence="5 6">Uncharacterized protein</fullName>
    </submittedName>
</protein>
<dbReference type="OrthoDB" id="7959977at2759"/>
<evidence type="ECO:0000313" key="7">
    <source>
        <dbReference type="Proteomes" id="UP000015101"/>
    </source>
</evidence>
<dbReference type="KEGG" id="hro:HELRODRAFT_193301"/>
<dbReference type="RefSeq" id="XP_009024702.1">
    <property type="nucleotide sequence ID" value="XM_009026454.1"/>
</dbReference>
<evidence type="ECO:0000256" key="3">
    <source>
        <dbReference type="ARBA" id="ARBA00023054"/>
    </source>
</evidence>
<dbReference type="eggNOG" id="KOG3919">
    <property type="taxonomic scope" value="Eukaryota"/>
</dbReference>
<keyword evidence="7" id="KW-1185">Reference proteome</keyword>
<gene>
    <name evidence="6" type="primary">20212596</name>
    <name evidence="5" type="ORF">HELRODRAFT_193301</name>
</gene>
<keyword evidence="2" id="KW-0597">Phosphoprotein</keyword>
<dbReference type="PANTHER" id="PTHR12394:SF12">
    <property type="entry name" value="LD08195P"/>
    <property type="match status" value="1"/>
</dbReference>
<dbReference type="GO" id="GO:0005737">
    <property type="term" value="C:cytoplasm"/>
    <property type="evidence" value="ECO:0000318"/>
    <property type="project" value="GO_Central"/>
</dbReference>
<dbReference type="STRING" id="6412.T1FUV0"/>
<dbReference type="InterPro" id="IPR011680">
    <property type="entry name" value="FEZ"/>
</dbReference>
<reference evidence="5 7" key="2">
    <citation type="journal article" date="2013" name="Nature">
        <title>Insights into bilaterian evolution from three spiralian genomes.</title>
        <authorList>
            <person name="Simakov O."/>
            <person name="Marletaz F."/>
            <person name="Cho S.J."/>
            <person name="Edsinger-Gonzales E."/>
            <person name="Havlak P."/>
            <person name="Hellsten U."/>
            <person name="Kuo D.H."/>
            <person name="Larsson T."/>
            <person name="Lv J."/>
            <person name="Arendt D."/>
            <person name="Savage R."/>
            <person name="Osoegawa K."/>
            <person name="de Jong P."/>
            <person name="Grimwood J."/>
            <person name="Chapman J.A."/>
            <person name="Shapiro H."/>
            <person name="Aerts A."/>
            <person name="Otillar R.P."/>
            <person name="Terry A.Y."/>
            <person name="Boore J.L."/>
            <person name="Grigoriev I.V."/>
            <person name="Lindberg D.R."/>
            <person name="Seaver E.C."/>
            <person name="Weisblat D.A."/>
            <person name="Putnam N.H."/>
            <person name="Rokhsar D.S."/>
        </authorList>
    </citation>
    <scope>NUCLEOTIDE SEQUENCE</scope>
</reference>
<sequence length="400" mass="45220">MFRKTWWTLTGHYGNIYPIDWTKSGMVGGGGDTKLFGGGIGEGESYSQACIDSGVVDDHRSDDNNTADGWKVQDDDVDDDAEDDDAMLLDDHVISADDVINELDELLDDANNSNTQRSLRSLHGKLHNRKNFVSRILATDHLRLTKKFPNNSVKDREANIADNPELLKLPLETLLRMRDEMNRSILDHSEVLIRELDIRDELEYEKELKNQFIWLLITVQKRRKELMSSLQLQQQQQQQLQPQQQQLSHNNNTNNNNNNNNCIVVDNNSTTNFNVNYNNNNNNNNSHQLIDDNNNNKSNVNNINNNNNTVTSTPANNNNSNNNNTTKLINTSNTTTTTTTTGVKQPAYLTTVIPYKKQQAPLSIDILLVFIRILSAINDNSPTTPSLLTDYILKILCPAA</sequence>
<evidence type="ECO:0000256" key="2">
    <source>
        <dbReference type="ARBA" id="ARBA00022553"/>
    </source>
</evidence>
<evidence type="ECO:0000313" key="5">
    <source>
        <dbReference type="EMBL" id="ESN97207.1"/>
    </source>
</evidence>
<dbReference type="Proteomes" id="UP000015101">
    <property type="component" value="Unassembled WGS sequence"/>
</dbReference>
<dbReference type="GeneID" id="20212596"/>
<dbReference type="InParanoid" id="T1FUV0"/>
<dbReference type="EMBL" id="KB097417">
    <property type="protein sequence ID" value="ESN97207.1"/>
    <property type="molecule type" value="Genomic_DNA"/>
</dbReference>
<dbReference type="PANTHER" id="PTHR12394">
    <property type="entry name" value="ZYGIN"/>
    <property type="match status" value="1"/>
</dbReference>
<dbReference type="GO" id="GO:0030424">
    <property type="term" value="C:axon"/>
    <property type="evidence" value="ECO:0000318"/>
    <property type="project" value="GO_Central"/>
</dbReference>
<keyword evidence="3" id="KW-0175">Coiled coil</keyword>
<dbReference type="AlphaFoldDB" id="T1FUV0"/>
<dbReference type="Pfam" id="PF07763">
    <property type="entry name" value="FEZ"/>
    <property type="match status" value="1"/>
</dbReference>
<dbReference type="FunCoup" id="T1FUV0">
    <property type="interactions" value="457"/>
</dbReference>
<comment type="similarity">
    <text evidence="1">Belongs to the zygin family.</text>
</comment>
<evidence type="ECO:0000256" key="4">
    <source>
        <dbReference type="SAM" id="MobiDB-lite"/>
    </source>
</evidence>
<accession>T1FUV0</accession>
<proteinExistence type="inferred from homology"/>
<evidence type="ECO:0000313" key="6">
    <source>
        <dbReference type="EnsemblMetazoa" id="HelroP193301"/>
    </source>
</evidence>
<feature type="region of interest" description="Disordered" evidence="4">
    <location>
        <begin position="57"/>
        <end position="77"/>
    </location>
</feature>
<dbReference type="CTD" id="20212596"/>
<reference evidence="6" key="3">
    <citation type="submission" date="2015-06" db="UniProtKB">
        <authorList>
            <consortium name="EnsemblMetazoa"/>
        </authorList>
    </citation>
    <scope>IDENTIFICATION</scope>
</reference>